<accession>A0A955L1H1</accession>
<dbReference type="GO" id="GO:0006261">
    <property type="term" value="P:DNA-templated DNA replication"/>
    <property type="evidence" value="ECO:0007669"/>
    <property type="project" value="TreeGrafter"/>
</dbReference>
<dbReference type="SUPFAM" id="SSF48019">
    <property type="entry name" value="post-AAA+ oligomerization domain-like"/>
    <property type="match status" value="1"/>
</dbReference>
<evidence type="ECO:0000256" key="1">
    <source>
        <dbReference type="ARBA" id="ARBA00012417"/>
    </source>
</evidence>
<reference evidence="9" key="2">
    <citation type="journal article" date="2021" name="Microbiome">
        <title>Successional dynamics and alternative stable states in a saline activated sludge microbial community over 9 years.</title>
        <authorList>
            <person name="Wang Y."/>
            <person name="Ye J."/>
            <person name="Ju F."/>
            <person name="Liu L."/>
            <person name="Boyd J.A."/>
            <person name="Deng Y."/>
            <person name="Parks D.H."/>
            <person name="Jiang X."/>
            <person name="Yin X."/>
            <person name="Woodcroft B.J."/>
            <person name="Tyson G.W."/>
            <person name="Hugenholtz P."/>
            <person name="Polz M.F."/>
            <person name="Zhang T."/>
        </authorList>
    </citation>
    <scope>NUCLEOTIDE SEQUENCE</scope>
    <source>
        <strain evidence="9">HKST-UBA15</strain>
    </source>
</reference>
<evidence type="ECO:0000256" key="4">
    <source>
        <dbReference type="ARBA" id="ARBA00022705"/>
    </source>
</evidence>
<dbReference type="PANTHER" id="PTHR34388">
    <property type="entry name" value="DNA POLYMERASE III SUBUNIT DELTA"/>
    <property type="match status" value="1"/>
</dbReference>
<feature type="domain" description="DNA polymerase III delta subunit-like C-terminal" evidence="8">
    <location>
        <begin position="191"/>
        <end position="303"/>
    </location>
</feature>
<proteinExistence type="inferred from homology"/>
<comment type="similarity">
    <text evidence="6">Belongs to the DNA polymerase HolA subunit family.</text>
</comment>
<dbReference type="Proteomes" id="UP000745577">
    <property type="component" value="Unassembled WGS sequence"/>
</dbReference>
<dbReference type="InterPro" id="IPR048466">
    <property type="entry name" value="DNA_pol3_delta-like_C"/>
</dbReference>
<evidence type="ECO:0000256" key="2">
    <source>
        <dbReference type="ARBA" id="ARBA00022679"/>
    </source>
</evidence>
<evidence type="ECO:0000313" key="10">
    <source>
        <dbReference type="Proteomes" id="UP000745577"/>
    </source>
</evidence>
<comment type="catalytic activity">
    <reaction evidence="7">
        <text>DNA(n) + a 2'-deoxyribonucleoside 5'-triphosphate = DNA(n+1) + diphosphate</text>
        <dbReference type="Rhea" id="RHEA:22508"/>
        <dbReference type="Rhea" id="RHEA-COMP:17339"/>
        <dbReference type="Rhea" id="RHEA-COMP:17340"/>
        <dbReference type="ChEBI" id="CHEBI:33019"/>
        <dbReference type="ChEBI" id="CHEBI:61560"/>
        <dbReference type="ChEBI" id="CHEBI:173112"/>
        <dbReference type="EC" id="2.7.7.7"/>
    </reaction>
</comment>
<keyword evidence="4" id="KW-0235">DNA replication</keyword>
<dbReference type="Pfam" id="PF21694">
    <property type="entry name" value="DNA_pol3_delta_C"/>
    <property type="match status" value="1"/>
</dbReference>
<dbReference type="InterPro" id="IPR005790">
    <property type="entry name" value="DNA_polIII_delta"/>
</dbReference>
<keyword evidence="2 9" id="KW-0808">Transferase</keyword>
<gene>
    <name evidence="9" type="primary">holA</name>
    <name evidence="9" type="ORF">KC675_05400</name>
</gene>
<dbReference type="InterPro" id="IPR027417">
    <property type="entry name" value="P-loop_NTPase"/>
</dbReference>
<evidence type="ECO:0000256" key="6">
    <source>
        <dbReference type="ARBA" id="ARBA00034754"/>
    </source>
</evidence>
<keyword evidence="3 9" id="KW-0548">Nucleotidyltransferase</keyword>
<evidence type="ECO:0000256" key="7">
    <source>
        <dbReference type="ARBA" id="ARBA00049244"/>
    </source>
</evidence>
<name>A0A955L1H1_9BACT</name>
<dbReference type="GO" id="GO:0003887">
    <property type="term" value="F:DNA-directed DNA polymerase activity"/>
    <property type="evidence" value="ECO:0007669"/>
    <property type="project" value="UniProtKB-KW"/>
</dbReference>
<evidence type="ECO:0000259" key="8">
    <source>
        <dbReference type="Pfam" id="PF21694"/>
    </source>
</evidence>
<keyword evidence="5" id="KW-0239">DNA-directed DNA polymerase</keyword>
<dbReference type="SUPFAM" id="SSF52540">
    <property type="entry name" value="P-loop containing nucleoside triphosphate hydrolases"/>
    <property type="match status" value="1"/>
</dbReference>
<dbReference type="GO" id="GO:0003677">
    <property type="term" value="F:DNA binding"/>
    <property type="evidence" value="ECO:0007669"/>
    <property type="project" value="InterPro"/>
</dbReference>
<organism evidence="9 10">
    <name type="scientific">Candidatus Dojkabacteria bacterium</name>
    <dbReference type="NCBI Taxonomy" id="2099670"/>
    <lineage>
        <taxon>Bacteria</taxon>
        <taxon>Candidatus Dojkabacteria</taxon>
    </lineage>
</organism>
<comment type="caution">
    <text evidence="9">The sequence shown here is derived from an EMBL/GenBank/DDBJ whole genome shotgun (WGS) entry which is preliminary data.</text>
</comment>
<dbReference type="EMBL" id="JAGQLL010000093">
    <property type="protein sequence ID" value="MCA9380585.1"/>
    <property type="molecule type" value="Genomic_DNA"/>
</dbReference>
<evidence type="ECO:0000256" key="3">
    <source>
        <dbReference type="ARBA" id="ARBA00022695"/>
    </source>
</evidence>
<dbReference type="Gene3D" id="1.20.272.10">
    <property type="match status" value="1"/>
</dbReference>
<dbReference type="Gene3D" id="3.40.50.300">
    <property type="entry name" value="P-loop containing nucleotide triphosphate hydrolases"/>
    <property type="match status" value="1"/>
</dbReference>
<evidence type="ECO:0000256" key="5">
    <source>
        <dbReference type="ARBA" id="ARBA00022932"/>
    </source>
</evidence>
<sequence>MVTLIHGLNPYQSRIELSKLTKKKQFSTTYADEANGVSELIFPSDNLSIFGNEQKISIIRDISKNRKKTISNELALYIEKQFDNMDMVIYENGKLDARTKLYKTLKKVGSVIETKVPEPRILQMWIAQTLKKDEIKTNSAICEKIINKVGVDQQTLSTELDKLILLARAEDRAEIIPEDLDILTENKEVIIFQLLDALTNRDKKNALRIFEDLYNNDNDFPYISTMMARQLKLIYWLKSGEVSEDDMKSIFKIHPYTIGGIKRNVYKFELSFIKLLFAKITNLDFKVKQGRINPKLGLIMLISSV</sequence>
<dbReference type="AlphaFoldDB" id="A0A955L1H1"/>
<reference evidence="9" key="1">
    <citation type="submission" date="2020-04" db="EMBL/GenBank/DDBJ databases">
        <authorList>
            <person name="Zhang T."/>
        </authorList>
    </citation>
    <scope>NUCLEOTIDE SEQUENCE</scope>
    <source>
        <strain evidence="9">HKST-UBA15</strain>
    </source>
</reference>
<dbReference type="EC" id="2.7.7.7" evidence="1"/>
<protein>
    <recommendedName>
        <fullName evidence="1">DNA-directed DNA polymerase</fullName>
        <ecNumber evidence="1">2.7.7.7</ecNumber>
    </recommendedName>
</protein>
<dbReference type="GO" id="GO:0009360">
    <property type="term" value="C:DNA polymerase III complex"/>
    <property type="evidence" value="ECO:0007669"/>
    <property type="project" value="TreeGrafter"/>
</dbReference>
<dbReference type="InterPro" id="IPR008921">
    <property type="entry name" value="DNA_pol3_clamp-load_cplx_C"/>
</dbReference>
<dbReference type="PANTHER" id="PTHR34388:SF1">
    <property type="entry name" value="DNA POLYMERASE III SUBUNIT DELTA"/>
    <property type="match status" value="1"/>
</dbReference>
<evidence type="ECO:0000313" key="9">
    <source>
        <dbReference type="EMBL" id="MCA9380585.1"/>
    </source>
</evidence>
<dbReference type="NCBIfam" id="TIGR01128">
    <property type="entry name" value="holA"/>
    <property type="match status" value="1"/>
</dbReference>
<dbReference type="Gene3D" id="1.10.8.60">
    <property type="match status" value="1"/>
</dbReference>